<evidence type="ECO:0000313" key="1">
    <source>
        <dbReference type="EMBL" id="GGI74720.1"/>
    </source>
</evidence>
<gene>
    <name evidence="1" type="ORF">GCM10011581_09640</name>
</gene>
<proteinExistence type="predicted"/>
<dbReference type="EMBL" id="BMMT01000002">
    <property type="protein sequence ID" value="GGI74720.1"/>
    <property type="molecule type" value="Genomic_DNA"/>
</dbReference>
<dbReference type="AlphaFoldDB" id="A0A917JM23"/>
<reference evidence="1 2" key="1">
    <citation type="journal article" date="2014" name="Int. J. Syst. Evol. Microbiol.">
        <title>Complete genome sequence of Corynebacterium casei LMG S-19264T (=DSM 44701T), isolated from a smear-ripened cheese.</title>
        <authorList>
            <consortium name="US DOE Joint Genome Institute (JGI-PGF)"/>
            <person name="Walter F."/>
            <person name="Albersmeier A."/>
            <person name="Kalinowski J."/>
            <person name="Ruckert C."/>
        </authorList>
    </citation>
    <scope>NUCLEOTIDE SEQUENCE [LARGE SCALE GENOMIC DNA]</scope>
    <source>
        <strain evidence="1 2">CGMCC 4.7206</strain>
    </source>
</reference>
<protein>
    <submittedName>
        <fullName evidence="1">Uncharacterized protein</fullName>
    </submittedName>
</protein>
<dbReference type="Proteomes" id="UP000597989">
    <property type="component" value="Unassembled WGS sequence"/>
</dbReference>
<sequence>MGWRIGGRRRAGAAGAGCRWIGERSPTHRYPECLADSPWRLVCDPLANTGMPMVLWALRDEPSRPVDLRRRLGGIRRKG</sequence>
<organism evidence="1 2">
    <name type="scientific">Saccharopolyspora thermophila</name>
    <dbReference type="NCBI Taxonomy" id="89367"/>
    <lineage>
        <taxon>Bacteria</taxon>
        <taxon>Bacillati</taxon>
        <taxon>Actinomycetota</taxon>
        <taxon>Actinomycetes</taxon>
        <taxon>Pseudonocardiales</taxon>
        <taxon>Pseudonocardiaceae</taxon>
        <taxon>Saccharopolyspora</taxon>
    </lineage>
</organism>
<accession>A0A917JM23</accession>
<comment type="caution">
    <text evidence="1">The sequence shown here is derived from an EMBL/GenBank/DDBJ whole genome shotgun (WGS) entry which is preliminary data.</text>
</comment>
<name>A0A917JM23_9PSEU</name>
<evidence type="ECO:0000313" key="2">
    <source>
        <dbReference type="Proteomes" id="UP000597989"/>
    </source>
</evidence>